<organism evidence="2 3">
    <name type="scientific">Salinimonas profundi</name>
    <dbReference type="NCBI Taxonomy" id="2729140"/>
    <lineage>
        <taxon>Bacteria</taxon>
        <taxon>Pseudomonadati</taxon>
        <taxon>Pseudomonadota</taxon>
        <taxon>Gammaproteobacteria</taxon>
        <taxon>Alteromonadales</taxon>
        <taxon>Alteromonadaceae</taxon>
        <taxon>Alteromonas/Salinimonas group</taxon>
        <taxon>Salinimonas</taxon>
    </lineage>
</organism>
<proteinExistence type="predicted"/>
<dbReference type="CDD" id="cd01948">
    <property type="entry name" value="EAL"/>
    <property type="match status" value="1"/>
</dbReference>
<dbReference type="InterPro" id="IPR021800">
    <property type="entry name" value="DUF3369"/>
</dbReference>
<reference evidence="2 3" key="1">
    <citation type="submission" date="2020-04" db="EMBL/GenBank/DDBJ databases">
        <title>Salinimonas sp. HHU 13199.</title>
        <authorList>
            <person name="Cui X."/>
            <person name="Zhang D."/>
        </authorList>
    </citation>
    <scope>NUCLEOTIDE SEQUENCE [LARGE SCALE GENOMIC DNA]</scope>
    <source>
        <strain evidence="2 3">HHU 13199</strain>
    </source>
</reference>
<name>A0ABR8LR34_9ALTE</name>
<dbReference type="Pfam" id="PF00990">
    <property type="entry name" value="GGDEF"/>
    <property type="match status" value="1"/>
</dbReference>
<dbReference type="PANTHER" id="PTHR33121:SF70">
    <property type="entry name" value="SIGNALING PROTEIN YKOW"/>
    <property type="match status" value="1"/>
</dbReference>
<dbReference type="PANTHER" id="PTHR33121">
    <property type="entry name" value="CYCLIC DI-GMP PHOSPHODIESTERASE PDEF"/>
    <property type="match status" value="1"/>
</dbReference>
<keyword evidence="3" id="KW-1185">Reference proteome</keyword>
<dbReference type="SUPFAM" id="SSF141868">
    <property type="entry name" value="EAL domain-like"/>
    <property type="match status" value="1"/>
</dbReference>
<dbReference type="InterPro" id="IPR029787">
    <property type="entry name" value="Nucleotide_cyclase"/>
</dbReference>
<sequence length="626" mass="70835">MRDFDVDEYWNKVDLTEDKLRTIVSSNIRTWQSMTELNVARRGLQMIVDASKAITSRHNIDGFTKTVLAEISRLIGVPESGGVACAYRKAQQTPEESVILAATGDFVRHEQRSIKELLEHYPSEKNAIHSLFSEAVSTTEHKFDGSWSALYFNTQDVNDHHYLFLVKSPKKLLPSHISLLMVFSENISNGFMNIALMDKLSSLAFFDTELNVANRNWLQRQFQNSSTFDRKETVMVLVKVDDFYTCEILLGADYALEMLKQALEQLRKRLSPHFAVARLEDDTFAFLMHRSNLPDTVQLENATELSLELEEITHKSECFIAVLDVADIDDQESDKAIRLAEATLHAGHHAGSALQYYSPTLREELGARYLLLKELHSALNEKSGLKLKYQPKHDLETGKIIGAEALLRWQHPFRGELSPGIFIPVAETSGLINKIDMFVMQQVFKDIKTLINSDIAIPVSFNVSSRDFDSPLFMEAFRVLLSEKTIDPALLEIEITETQAIENYNIVMDVLKVISDSGVKVSIDDFGTGYSSLAHISKLSAHTLKVDQTFVQQLTGTEPDNALAVIRMIKKLSDEFSTDIIAEGVENERQRDVLLENGYRAGQGYLFSKPMPLTELRTQLQHQQSH</sequence>
<dbReference type="Pfam" id="PF11849">
    <property type="entry name" value="DUF3369"/>
    <property type="match status" value="1"/>
</dbReference>
<feature type="domain" description="EAL" evidence="1">
    <location>
        <begin position="368"/>
        <end position="624"/>
    </location>
</feature>
<dbReference type="RefSeq" id="WP_191026091.1">
    <property type="nucleotide sequence ID" value="NZ_JABBXD010000009.1"/>
</dbReference>
<dbReference type="InterPro" id="IPR050706">
    <property type="entry name" value="Cyclic-di-GMP_PDE-like"/>
</dbReference>
<comment type="caution">
    <text evidence="2">The sequence shown here is derived from an EMBL/GenBank/DDBJ whole genome shotgun (WGS) entry which is preliminary data.</text>
</comment>
<dbReference type="InterPro" id="IPR035919">
    <property type="entry name" value="EAL_sf"/>
</dbReference>
<dbReference type="Pfam" id="PF00563">
    <property type="entry name" value="EAL"/>
    <property type="match status" value="1"/>
</dbReference>
<dbReference type="Gene3D" id="3.30.70.270">
    <property type="match status" value="1"/>
</dbReference>
<dbReference type="PROSITE" id="PS50883">
    <property type="entry name" value="EAL"/>
    <property type="match status" value="1"/>
</dbReference>
<dbReference type="Gene3D" id="3.20.20.450">
    <property type="entry name" value="EAL domain"/>
    <property type="match status" value="1"/>
</dbReference>
<dbReference type="SUPFAM" id="SSF55073">
    <property type="entry name" value="Nucleotide cyclase"/>
    <property type="match status" value="1"/>
</dbReference>
<dbReference type="InterPro" id="IPR000160">
    <property type="entry name" value="GGDEF_dom"/>
</dbReference>
<accession>A0ABR8LR34</accession>
<dbReference type="InterPro" id="IPR043128">
    <property type="entry name" value="Rev_trsase/Diguanyl_cyclase"/>
</dbReference>
<evidence type="ECO:0000313" key="2">
    <source>
        <dbReference type="EMBL" id="MBD3586887.1"/>
    </source>
</evidence>
<gene>
    <name evidence="2" type="ORF">HHX48_14165</name>
</gene>
<dbReference type="Proteomes" id="UP000624419">
    <property type="component" value="Unassembled WGS sequence"/>
</dbReference>
<evidence type="ECO:0000259" key="1">
    <source>
        <dbReference type="PROSITE" id="PS50883"/>
    </source>
</evidence>
<evidence type="ECO:0000313" key="3">
    <source>
        <dbReference type="Proteomes" id="UP000624419"/>
    </source>
</evidence>
<dbReference type="EMBL" id="JABBXD010000009">
    <property type="protein sequence ID" value="MBD3586887.1"/>
    <property type="molecule type" value="Genomic_DNA"/>
</dbReference>
<protein>
    <submittedName>
        <fullName evidence="2">EAL domain-containing protein</fullName>
    </submittedName>
</protein>
<dbReference type="SMART" id="SM00052">
    <property type="entry name" value="EAL"/>
    <property type="match status" value="1"/>
</dbReference>
<dbReference type="InterPro" id="IPR001633">
    <property type="entry name" value="EAL_dom"/>
</dbReference>